<dbReference type="InterPro" id="IPR036291">
    <property type="entry name" value="NAD(P)-bd_dom_sf"/>
</dbReference>
<reference evidence="4 5" key="1">
    <citation type="submission" date="2016-11" db="EMBL/GenBank/DDBJ databases">
        <authorList>
            <person name="Jaros S."/>
            <person name="Januszkiewicz K."/>
            <person name="Wedrychowicz H."/>
        </authorList>
    </citation>
    <scope>NUCLEOTIDE SEQUENCE [LARGE SCALE GENOMIC DNA]</scope>
    <source>
        <strain evidence="4 5">DSM 28715</strain>
    </source>
</reference>
<dbReference type="InterPro" id="IPR003869">
    <property type="entry name" value="Polysac_CapD-like"/>
</dbReference>
<protein>
    <submittedName>
        <fullName evidence="4">NDP-sugar epimerase, includes UDP-GlcNAc-inverting 4,6-dehydratase FlaA1 and capsular polysaccharide biosynthesis protein EpsC</fullName>
    </submittedName>
</protein>
<dbReference type="InterPro" id="IPR029063">
    <property type="entry name" value="SAM-dependent_MTases_sf"/>
</dbReference>
<evidence type="ECO:0000313" key="5">
    <source>
        <dbReference type="Proteomes" id="UP000184074"/>
    </source>
</evidence>
<feature type="domain" description="Polysaccharide biosynthesis protein CapD-like" evidence="3">
    <location>
        <begin position="296"/>
        <end position="587"/>
    </location>
</feature>
<evidence type="ECO:0000256" key="2">
    <source>
        <dbReference type="SAM" id="Phobius"/>
    </source>
</evidence>
<feature type="transmembrane region" description="Helical" evidence="2">
    <location>
        <begin position="27"/>
        <end position="44"/>
    </location>
</feature>
<dbReference type="PANTHER" id="PTHR43318:SF1">
    <property type="entry name" value="POLYSACCHARIDE BIOSYNTHESIS PROTEIN EPSC-RELATED"/>
    <property type="match status" value="1"/>
</dbReference>
<dbReference type="STRING" id="1508389.SAMN05444003_2292"/>
<dbReference type="SUPFAM" id="SSF51735">
    <property type="entry name" value="NAD(P)-binding Rossmann-fold domains"/>
    <property type="match status" value="1"/>
</dbReference>
<feature type="transmembrane region" description="Helical" evidence="2">
    <location>
        <begin position="94"/>
        <end position="115"/>
    </location>
</feature>
<sequence length="638" mass="69614">MATYAATVWVQNMFQYLASLPRGVKRAILLMIDCALVPISMYWAFSLRFGVQVETQQLQDSIPLFVLVLLASLPIFSLTKLNRIKLIAFEVQDIGRGVVAAMCLTVVAIVVSYLLRLDGPRSMPLIFGTVFLTLHILVRILARSLLMYISGRDSERVPVAIYGAGSAGVQLMAALRQDFEMRPVLFVDDNVTLQSMTIAGLPVYSAEKLAVMVRNKRVQRVLLAMPSATEGVRRQKIKELSKLDCEVYALPSYSELIGESGIVDKLQPVDADMLLARDKVDLDTPEIARTYAGRSILVTGAGGSIGSELCNQIIRCNPHRLVLFEHSEFALYSIERELAATAKQLGVELIARLGSVCDRMTVDEVLAESNVDIVLHAAAYKHVPLIETNEVVGTFNNVVGTQTVAEAAAAAEVERFILVSTDKAVRPTNVMGATKRLAELVVQDLQTRTPESKFAMVRFGNVLGSSGSVIPLFQKQIAEGGPITLTHDNISRYFMTIPEAARLVLLAGAYATGGDVFVLDMGKAVSIKELAKRMIELSGLTIKDDNNPNGQIEIEIVGLRPGEKMHEELLIGDNALPTPHEKILRAEEASVSQLEMARILKDLQKASETASANAIRGILEQYVEGFEAKPATTGSAPH</sequence>
<name>A0A1M5QRZ3_9RHOB</name>
<organism evidence="4 5">
    <name type="scientific">Cognatiyoonia sediminum</name>
    <dbReference type="NCBI Taxonomy" id="1508389"/>
    <lineage>
        <taxon>Bacteria</taxon>
        <taxon>Pseudomonadati</taxon>
        <taxon>Pseudomonadota</taxon>
        <taxon>Alphaproteobacteria</taxon>
        <taxon>Rhodobacterales</taxon>
        <taxon>Paracoccaceae</taxon>
        <taxon>Cognatiyoonia</taxon>
    </lineage>
</organism>
<evidence type="ECO:0000256" key="1">
    <source>
        <dbReference type="ARBA" id="ARBA00007430"/>
    </source>
</evidence>
<evidence type="ECO:0000313" key="4">
    <source>
        <dbReference type="EMBL" id="SHH16925.1"/>
    </source>
</evidence>
<comment type="similarity">
    <text evidence="1">Belongs to the polysaccharide synthase family.</text>
</comment>
<dbReference type="Gene3D" id="3.40.50.720">
    <property type="entry name" value="NAD(P)-binding Rossmann-like Domain"/>
    <property type="match status" value="2"/>
</dbReference>
<dbReference type="CDD" id="cd05237">
    <property type="entry name" value="UDP_invert_4-6DH_SDR_e"/>
    <property type="match status" value="1"/>
</dbReference>
<keyword evidence="2" id="KW-0472">Membrane</keyword>
<dbReference type="Pfam" id="PF02719">
    <property type="entry name" value="Polysacc_synt_2"/>
    <property type="match status" value="1"/>
</dbReference>
<dbReference type="InterPro" id="IPR051203">
    <property type="entry name" value="Polysaccharide_Synthase-Rel"/>
</dbReference>
<dbReference type="PANTHER" id="PTHR43318">
    <property type="entry name" value="UDP-N-ACETYLGLUCOSAMINE 4,6-DEHYDRATASE"/>
    <property type="match status" value="1"/>
</dbReference>
<dbReference type="SUPFAM" id="SSF53335">
    <property type="entry name" value="S-adenosyl-L-methionine-dependent methyltransferases"/>
    <property type="match status" value="1"/>
</dbReference>
<proteinExistence type="inferred from homology"/>
<feature type="transmembrane region" description="Helical" evidence="2">
    <location>
        <begin position="121"/>
        <end position="142"/>
    </location>
</feature>
<gene>
    <name evidence="4" type="ORF">SAMN05444003_2292</name>
</gene>
<keyword evidence="2" id="KW-1133">Transmembrane helix</keyword>
<feature type="transmembrane region" description="Helical" evidence="2">
    <location>
        <begin position="64"/>
        <end position="82"/>
    </location>
</feature>
<dbReference type="Pfam" id="PF13727">
    <property type="entry name" value="CoA_binding_3"/>
    <property type="match status" value="1"/>
</dbReference>
<accession>A0A1M5QRZ3</accession>
<dbReference type="EMBL" id="FQXB01000003">
    <property type="protein sequence ID" value="SHH16925.1"/>
    <property type="molecule type" value="Genomic_DNA"/>
</dbReference>
<dbReference type="Proteomes" id="UP000184074">
    <property type="component" value="Unassembled WGS sequence"/>
</dbReference>
<evidence type="ECO:0000259" key="3">
    <source>
        <dbReference type="Pfam" id="PF02719"/>
    </source>
</evidence>
<dbReference type="AlphaFoldDB" id="A0A1M5QRZ3"/>
<keyword evidence="2" id="KW-0812">Transmembrane</keyword>
<keyword evidence="5" id="KW-1185">Reference proteome</keyword>